<dbReference type="AlphaFoldDB" id="A0A1N7J7N6"/>
<name>A0A1N7J7N6_9CORY</name>
<reference evidence="2" key="1">
    <citation type="submission" date="2017-01" db="EMBL/GenBank/DDBJ databases">
        <authorList>
            <person name="Varghese N."/>
            <person name="Submissions S."/>
        </authorList>
    </citation>
    <scope>NUCLEOTIDE SEQUENCE [LARGE SCALE GENOMIC DNA]</scope>
    <source>
        <strain evidence="2">DSM 44531</strain>
    </source>
</reference>
<dbReference type="RefSeq" id="WP_076599029.1">
    <property type="nucleotide sequence ID" value="NZ_CP046976.1"/>
</dbReference>
<dbReference type="STRING" id="1161099.SAMN05444817_104135"/>
<dbReference type="Proteomes" id="UP000186292">
    <property type="component" value="Unassembled WGS sequence"/>
</dbReference>
<evidence type="ECO:0000313" key="2">
    <source>
        <dbReference type="Proteomes" id="UP000186292"/>
    </source>
</evidence>
<dbReference type="EMBL" id="FTOF01000004">
    <property type="protein sequence ID" value="SIS45378.1"/>
    <property type="molecule type" value="Genomic_DNA"/>
</dbReference>
<sequence length="221" mass="23951">MDENGTASKNANDYLTRVLGENHNDVLTVSNRLSHGTTIACIENKFRDFGGPAAVRSIIEENVAAARLKRAEKTVPAILQEWRRANSDNEDASADFSSPSGGGLADMLGSLFGGFDPAGTGSRDASESLSQIQKLRTLRSEIDNASNDYERDIRQREYDKAAKAFNDNAMRDIRAKAEVGDAWAIAATIVSLGPNAVSEYDSTEYKAIYDALLGTPNESVR</sequence>
<accession>A0A1N7J7N6</accession>
<gene>
    <name evidence="1" type="ORF">SAMN05444817_104135</name>
</gene>
<protein>
    <submittedName>
        <fullName evidence="1">Uncharacterized protein</fullName>
    </submittedName>
</protein>
<organism evidence="1 2">
    <name type="scientific">Corynebacterium appendicis CIP 107643</name>
    <dbReference type="NCBI Taxonomy" id="1161099"/>
    <lineage>
        <taxon>Bacteria</taxon>
        <taxon>Bacillati</taxon>
        <taxon>Actinomycetota</taxon>
        <taxon>Actinomycetes</taxon>
        <taxon>Mycobacteriales</taxon>
        <taxon>Corynebacteriaceae</taxon>
        <taxon>Corynebacterium</taxon>
    </lineage>
</organism>
<evidence type="ECO:0000313" key="1">
    <source>
        <dbReference type="EMBL" id="SIS45378.1"/>
    </source>
</evidence>
<keyword evidence="2" id="KW-1185">Reference proteome</keyword>
<proteinExistence type="predicted"/>